<evidence type="ECO:0000313" key="11">
    <source>
        <dbReference type="Proteomes" id="UP000261186"/>
    </source>
</evidence>
<evidence type="ECO:0000313" key="5">
    <source>
        <dbReference type="EMBL" id="KAB7334353.1"/>
    </source>
</evidence>
<gene>
    <name evidence="8" type="ORF">CE169_10770</name>
    <name evidence="9" type="ORF">DXC85_02255</name>
    <name evidence="7" type="ORF">GBB40_09835</name>
    <name evidence="6" type="ORF">GBB63_11010</name>
    <name evidence="4" type="ORF">GBB65_07745</name>
    <name evidence="5" type="ORF">GBB73_11060</name>
    <name evidence="3" type="ORF">GBC45_09440</name>
    <name evidence="2" type="ORF">GBK06_07240</name>
</gene>
<feature type="region of interest" description="Disordered" evidence="1">
    <location>
        <begin position="22"/>
        <end position="44"/>
    </location>
</feature>
<dbReference type="EMBL" id="WDRC01000042">
    <property type="protein sequence ID" value="KAB7356678.1"/>
    <property type="molecule type" value="Genomic_DNA"/>
</dbReference>
<dbReference type="Proteomes" id="UP000476628">
    <property type="component" value="Unassembled WGS sequence"/>
</dbReference>
<evidence type="ECO:0000313" key="7">
    <source>
        <dbReference type="EMBL" id="KAB7393525.1"/>
    </source>
</evidence>
<reference evidence="12 13" key="3">
    <citation type="journal article" date="2019" name="Nat. Med.">
        <title>A library of human gut bacterial isolates paired with longitudinal multiomics data enables mechanistic microbiome research.</title>
        <authorList>
            <person name="Poyet M."/>
            <person name="Groussin M."/>
            <person name="Gibbons S.M."/>
            <person name="Avila-Pacheco J."/>
            <person name="Jiang X."/>
            <person name="Kearney S.M."/>
            <person name="Perrotta A.R."/>
            <person name="Berdy B."/>
            <person name="Zhao S."/>
            <person name="Lieberman T.D."/>
            <person name="Swanson P.K."/>
            <person name="Smith M."/>
            <person name="Roesemann S."/>
            <person name="Alexander J.E."/>
            <person name="Rich S.A."/>
            <person name="Livny J."/>
            <person name="Vlamakis H."/>
            <person name="Clish C."/>
            <person name="Bullock K."/>
            <person name="Deik A."/>
            <person name="Scott J."/>
            <person name="Pierce K.A."/>
            <person name="Xavier R.J."/>
            <person name="Alm E.J."/>
        </authorList>
    </citation>
    <scope>NUCLEOTIDE SEQUENCE [LARGE SCALE GENOMIC DNA]</scope>
    <source>
        <strain evidence="3 16">BIOML-A136</strain>
        <strain evidence="2 17">BIOML-A284</strain>
        <strain evidence="7 15">BIOML-A37</strain>
        <strain evidence="6 14">BIOML-A55</strain>
        <strain evidence="5 12">BIOML-A65</strain>
        <strain evidence="4 13">BIOML-A75</strain>
    </source>
</reference>
<evidence type="ECO:0000313" key="14">
    <source>
        <dbReference type="Proteomes" id="UP000460881"/>
    </source>
</evidence>
<evidence type="ECO:0000313" key="12">
    <source>
        <dbReference type="Proteomes" id="UP000430971"/>
    </source>
</evidence>
<dbReference type="Proteomes" id="UP000261186">
    <property type="component" value="Unassembled WGS sequence"/>
</dbReference>
<dbReference type="AlphaFoldDB" id="A0A2U0BHW9"/>
<accession>A0A2U0BHW9</accession>
<dbReference type="Proteomes" id="UP000451234">
    <property type="component" value="Unassembled WGS sequence"/>
</dbReference>
<evidence type="ECO:0000256" key="1">
    <source>
        <dbReference type="SAM" id="MobiDB-lite"/>
    </source>
</evidence>
<evidence type="ECO:0000313" key="4">
    <source>
        <dbReference type="EMBL" id="KAB7322388.1"/>
    </source>
</evidence>
<dbReference type="Proteomes" id="UP000430971">
    <property type="component" value="Unassembled WGS sequence"/>
</dbReference>
<reference evidence="9 11" key="2">
    <citation type="submission" date="2018-08" db="EMBL/GenBank/DDBJ databases">
        <title>A genome reference for cultivated species of the human gut microbiota.</title>
        <authorList>
            <person name="Zou Y."/>
            <person name="Xue W."/>
            <person name="Luo G."/>
        </authorList>
    </citation>
    <scope>NUCLEOTIDE SEQUENCE [LARGE SCALE GENOMIC DNA]</scope>
    <source>
        <strain evidence="9 11">TF08-4AC</strain>
    </source>
</reference>
<dbReference type="Proteomes" id="UP000257074">
    <property type="component" value="Unassembled WGS sequence"/>
</dbReference>
<evidence type="ECO:0000313" key="13">
    <source>
        <dbReference type="Proteomes" id="UP000451234"/>
    </source>
</evidence>
<dbReference type="EMBL" id="WDRV01000009">
    <property type="protein sequence ID" value="KAB7322388.1"/>
    <property type="molecule type" value="Genomic_DNA"/>
</dbReference>
<evidence type="ECO:0000313" key="6">
    <source>
        <dbReference type="EMBL" id="KAB7356678.1"/>
    </source>
</evidence>
<dbReference type="Proteomes" id="UP000491334">
    <property type="component" value="Unassembled WGS sequence"/>
</dbReference>
<comment type="caution">
    <text evidence="4">The sequence shown here is derived from an EMBL/GenBank/DDBJ whole genome shotgun (WGS) entry which is preliminary data.</text>
</comment>
<dbReference type="Proteomes" id="UP000460881">
    <property type="component" value="Unassembled WGS sequence"/>
</dbReference>
<evidence type="ECO:0000313" key="17">
    <source>
        <dbReference type="Proteomes" id="UP000491334"/>
    </source>
</evidence>
<evidence type="ECO:0000313" key="9">
    <source>
        <dbReference type="EMBL" id="RGL05773.1"/>
    </source>
</evidence>
<dbReference type="EMBL" id="QSRH01000001">
    <property type="protein sequence ID" value="RGL05773.1"/>
    <property type="molecule type" value="Genomic_DNA"/>
</dbReference>
<protein>
    <submittedName>
        <fullName evidence="4">Sugar ABC transporter permease</fullName>
    </submittedName>
</protein>
<evidence type="ECO:0000313" key="15">
    <source>
        <dbReference type="Proteomes" id="UP000468842"/>
    </source>
</evidence>
<proteinExistence type="predicted"/>
<evidence type="ECO:0000313" key="2">
    <source>
        <dbReference type="EMBL" id="KAB6917825.1"/>
    </source>
</evidence>
<dbReference type="EMBL" id="WDUB01000017">
    <property type="protein sequence ID" value="KAB7202155.1"/>
    <property type="molecule type" value="Genomic_DNA"/>
</dbReference>
<sequence>MGIHDCHHALLVWCELGIEHRTQRRARDGKEPGGAGKREEHSAR</sequence>
<dbReference type="EMBL" id="NJNR01000083">
    <property type="protein sequence ID" value="RDX03808.1"/>
    <property type="molecule type" value="Genomic_DNA"/>
</dbReference>
<evidence type="ECO:0000313" key="8">
    <source>
        <dbReference type="EMBL" id="RDX03808.1"/>
    </source>
</evidence>
<reference evidence="8 10" key="1">
    <citation type="journal article" date="2017" name="Anaerobe">
        <title>Quantification, isolation and characterization of Bifidobacterium from the vaginal microbiomes of reproductive aged women.</title>
        <authorList>
            <person name="Freitas A.C."/>
            <person name="Hill J.E."/>
        </authorList>
    </citation>
    <scope>NUCLEOTIDE SEQUENCE [LARGE SCALE GENOMIC DNA]</scope>
    <source>
        <strain evidence="8 10">N6D05</strain>
    </source>
</reference>
<evidence type="ECO:0000313" key="16">
    <source>
        <dbReference type="Proteomes" id="UP000476628"/>
    </source>
</evidence>
<dbReference type="EMBL" id="WDQK01000031">
    <property type="protein sequence ID" value="KAB7393525.1"/>
    <property type="molecule type" value="Genomic_DNA"/>
</dbReference>
<dbReference type="EMBL" id="WDZP01000015">
    <property type="protein sequence ID" value="KAB6917825.1"/>
    <property type="molecule type" value="Genomic_DNA"/>
</dbReference>
<name>A0A2U0BHW9_BIFLN</name>
<evidence type="ECO:0000313" key="3">
    <source>
        <dbReference type="EMBL" id="KAB7202155.1"/>
    </source>
</evidence>
<organism evidence="4 13">
    <name type="scientific">Bifidobacterium longum</name>
    <dbReference type="NCBI Taxonomy" id="216816"/>
    <lineage>
        <taxon>Bacteria</taxon>
        <taxon>Bacillati</taxon>
        <taxon>Actinomycetota</taxon>
        <taxon>Actinomycetes</taxon>
        <taxon>Bifidobacteriales</taxon>
        <taxon>Bifidobacteriaceae</taxon>
        <taxon>Bifidobacterium</taxon>
    </lineage>
</organism>
<evidence type="ECO:0000313" key="10">
    <source>
        <dbReference type="Proteomes" id="UP000257074"/>
    </source>
</evidence>
<dbReference type="EMBL" id="WDRM01000041">
    <property type="protein sequence ID" value="KAB7334353.1"/>
    <property type="molecule type" value="Genomic_DNA"/>
</dbReference>
<dbReference type="Proteomes" id="UP000468842">
    <property type="component" value="Unassembled WGS sequence"/>
</dbReference>